<dbReference type="AlphaFoldDB" id="T1K960"/>
<dbReference type="STRING" id="32264.T1K960"/>
<dbReference type="GO" id="GO:0051604">
    <property type="term" value="P:protein maturation"/>
    <property type="evidence" value="ECO:0007669"/>
    <property type="project" value="InterPro"/>
</dbReference>
<sequence length="85" mass="9414">MVSEELVHNLIKEKLQPSHLTVEDVSDGCGAKFNCVIVSSQFEGKPLLERHRMVHSALEGIISSIHALTMKTYTAEQFNKISSSS</sequence>
<comment type="similarity">
    <text evidence="1">Belongs to the BolA/IbaG family.</text>
</comment>
<dbReference type="Pfam" id="PF01722">
    <property type="entry name" value="BolA"/>
    <property type="match status" value="1"/>
</dbReference>
<protein>
    <recommendedName>
        <fullName evidence="4">BolA-like protein</fullName>
    </recommendedName>
</protein>
<dbReference type="GO" id="GO:0051537">
    <property type="term" value="F:2 iron, 2 sulfur cluster binding"/>
    <property type="evidence" value="ECO:0007669"/>
    <property type="project" value="InterPro"/>
</dbReference>
<dbReference type="InterPro" id="IPR002634">
    <property type="entry name" value="BolA"/>
</dbReference>
<organism evidence="2 3">
    <name type="scientific">Tetranychus urticae</name>
    <name type="common">Two-spotted spider mite</name>
    <dbReference type="NCBI Taxonomy" id="32264"/>
    <lineage>
        <taxon>Eukaryota</taxon>
        <taxon>Metazoa</taxon>
        <taxon>Ecdysozoa</taxon>
        <taxon>Arthropoda</taxon>
        <taxon>Chelicerata</taxon>
        <taxon>Arachnida</taxon>
        <taxon>Acari</taxon>
        <taxon>Acariformes</taxon>
        <taxon>Trombidiformes</taxon>
        <taxon>Prostigmata</taxon>
        <taxon>Eleutherengona</taxon>
        <taxon>Raphignathae</taxon>
        <taxon>Tetranychoidea</taxon>
        <taxon>Tetranychidae</taxon>
        <taxon>Tetranychus</taxon>
    </lineage>
</organism>
<dbReference type="eggNOG" id="KOG3348">
    <property type="taxonomic scope" value="Eukaryota"/>
</dbReference>
<dbReference type="OrthoDB" id="4983at2759"/>
<proteinExistence type="inferred from homology"/>
<dbReference type="Proteomes" id="UP000015104">
    <property type="component" value="Unassembled WGS sequence"/>
</dbReference>
<dbReference type="EnsemblMetazoa" id="tetur07g03790.1">
    <property type="protein sequence ID" value="tetur07g03790.1"/>
    <property type="gene ID" value="tetur07g03790"/>
</dbReference>
<dbReference type="KEGG" id="tut:112538800"/>
<dbReference type="InterPro" id="IPR036065">
    <property type="entry name" value="BolA-like_sf"/>
</dbReference>
<dbReference type="SUPFAM" id="SSF82657">
    <property type="entry name" value="BolA-like"/>
    <property type="match status" value="1"/>
</dbReference>
<dbReference type="HOGENOM" id="CLU_109462_4_0_1"/>
<dbReference type="GO" id="GO:0005829">
    <property type="term" value="C:cytosol"/>
    <property type="evidence" value="ECO:0007669"/>
    <property type="project" value="TreeGrafter"/>
</dbReference>
<name>T1K960_TETUR</name>
<dbReference type="EMBL" id="CAEY01001889">
    <property type="status" value="NOT_ANNOTATED_CDS"/>
    <property type="molecule type" value="Genomic_DNA"/>
</dbReference>
<evidence type="ECO:0000256" key="1">
    <source>
        <dbReference type="RuleBase" id="RU003860"/>
    </source>
</evidence>
<dbReference type="GO" id="GO:0006879">
    <property type="term" value="P:intracellular iron ion homeostasis"/>
    <property type="evidence" value="ECO:0007669"/>
    <property type="project" value="InterPro"/>
</dbReference>
<dbReference type="PANTHER" id="PTHR12735">
    <property type="entry name" value="BOLA-LIKE PROTEIN-RELATED"/>
    <property type="match status" value="1"/>
</dbReference>
<evidence type="ECO:0008006" key="4">
    <source>
        <dbReference type="Google" id="ProtNLM"/>
    </source>
</evidence>
<dbReference type="Gene3D" id="3.30.300.90">
    <property type="entry name" value="BolA-like"/>
    <property type="match status" value="1"/>
</dbReference>
<dbReference type="PIRSF" id="PIRSF003113">
    <property type="entry name" value="BolA"/>
    <property type="match status" value="1"/>
</dbReference>
<evidence type="ECO:0000313" key="2">
    <source>
        <dbReference type="EnsemblMetazoa" id="tetur07g03790.1"/>
    </source>
</evidence>
<dbReference type="PANTHER" id="PTHR12735:SF27">
    <property type="entry name" value="BOLA-LIKE PROTEIN 2"/>
    <property type="match status" value="1"/>
</dbReference>
<accession>T1K960</accession>
<evidence type="ECO:0000313" key="3">
    <source>
        <dbReference type="Proteomes" id="UP000015104"/>
    </source>
</evidence>
<reference evidence="2" key="2">
    <citation type="submission" date="2015-06" db="UniProtKB">
        <authorList>
            <consortium name="EnsemblMetazoa"/>
        </authorList>
    </citation>
    <scope>IDENTIFICATION</scope>
</reference>
<dbReference type="OMA" id="VHAFSQK"/>
<dbReference type="InterPro" id="IPR045115">
    <property type="entry name" value="BOL2"/>
</dbReference>
<dbReference type="GO" id="GO:0005634">
    <property type="term" value="C:nucleus"/>
    <property type="evidence" value="ECO:0007669"/>
    <property type="project" value="TreeGrafter"/>
</dbReference>
<keyword evidence="3" id="KW-1185">Reference proteome</keyword>
<dbReference type="GeneID" id="112538800"/>
<dbReference type="RefSeq" id="XP_025016501.1">
    <property type="nucleotide sequence ID" value="XM_025160733.1"/>
</dbReference>
<reference evidence="3" key="1">
    <citation type="submission" date="2011-08" db="EMBL/GenBank/DDBJ databases">
        <authorList>
            <person name="Rombauts S."/>
        </authorList>
    </citation>
    <scope>NUCLEOTIDE SEQUENCE</scope>
    <source>
        <strain evidence="3">London</strain>
    </source>
</reference>